<dbReference type="PROSITE" id="PS50835">
    <property type="entry name" value="IG_LIKE"/>
    <property type="match status" value="3"/>
</dbReference>
<dbReference type="InterPro" id="IPR003598">
    <property type="entry name" value="Ig_sub2"/>
</dbReference>
<evidence type="ECO:0000313" key="22">
    <source>
        <dbReference type="Proteomes" id="UP000008854"/>
    </source>
</evidence>
<keyword evidence="14" id="KW-0393">Immunoglobulin domain</keyword>
<feature type="region of interest" description="Disordered" evidence="16">
    <location>
        <begin position="948"/>
        <end position="979"/>
    </location>
</feature>
<dbReference type="InterPro" id="IPR003599">
    <property type="entry name" value="Ig_sub"/>
</dbReference>
<evidence type="ECO:0000256" key="8">
    <source>
        <dbReference type="ARBA" id="ARBA00022912"/>
    </source>
</evidence>
<dbReference type="InterPro" id="IPR013098">
    <property type="entry name" value="Ig_I-set"/>
</dbReference>
<dbReference type="STRING" id="6183.A0A5K4FAN9"/>
<keyword evidence="13" id="KW-0325">Glycoprotein</keyword>
<keyword evidence="11" id="KW-1015">Disulfide bond</keyword>
<proteinExistence type="inferred from homology"/>
<dbReference type="PROSITE" id="PS00383">
    <property type="entry name" value="TYR_PHOSPHATASE_1"/>
    <property type="match status" value="1"/>
</dbReference>
<dbReference type="InterPro" id="IPR000242">
    <property type="entry name" value="PTP_cat"/>
</dbReference>
<evidence type="ECO:0000259" key="18">
    <source>
        <dbReference type="PROSITE" id="PS50055"/>
    </source>
</evidence>
<feature type="domain" description="Tyrosine specific protein phosphatases" evidence="19">
    <location>
        <begin position="3008"/>
        <end position="3084"/>
    </location>
</feature>
<dbReference type="InterPro" id="IPR029021">
    <property type="entry name" value="Prot-tyrosine_phosphatase-like"/>
</dbReference>
<dbReference type="InterPro" id="IPR036179">
    <property type="entry name" value="Ig-like_dom_sf"/>
</dbReference>
<evidence type="ECO:0000256" key="7">
    <source>
        <dbReference type="ARBA" id="ARBA00022801"/>
    </source>
</evidence>
<feature type="transmembrane region" description="Helical" evidence="17">
    <location>
        <begin position="1939"/>
        <end position="1965"/>
    </location>
</feature>
<dbReference type="InterPro" id="IPR050713">
    <property type="entry name" value="RTP_Phos/Ushers"/>
</dbReference>
<dbReference type="PANTHER" id="PTHR46957">
    <property type="entry name" value="CYTOKINE RECEPTOR"/>
    <property type="match status" value="1"/>
</dbReference>
<evidence type="ECO:0000259" key="19">
    <source>
        <dbReference type="PROSITE" id="PS50056"/>
    </source>
</evidence>
<keyword evidence="9 17" id="KW-1133">Transmembrane helix</keyword>
<evidence type="ECO:0000256" key="2">
    <source>
        <dbReference type="ARBA" id="ARBA00010504"/>
    </source>
</evidence>
<reference evidence="22" key="1">
    <citation type="journal article" date="2012" name="PLoS Negl. Trop. Dis.">
        <title>A systematically improved high quality genome and transcriptome of the human blood fluke Schistosoma mansoni.</title>
        <authorList>
            <person name="Protasio A.V."/>
            <person name="Tsai I.J."/>
            <person name="Babbage A."/>
            <person name="Nichol S."/>
            <person name="Hunt M."/>
            <person name="Aslett M.A."/>
            <person name="De Silva N."/>
            <person name="Velarde G.S."/>
            <person name="Anderson T.J."/>
            <person name="Clark R.C."/>
            <person name="Davidson C."/>
            <person name="Dillon G.P."/>
            <person name="Holroyd N.E."/>
            <person name="LoVerde P.T."/>
            <person name="Lloyd C."/>
            <person name="McQuillan J."/>
            <person name="Oliveira G."/>
            <person name="Otto T.D."/>
            <person name="Parker-Manuel S.J."/>
            <person name="Quail M.A."/>
            <person name="Wilson R.A."/>
            <person name="Zerlotini A."/>
            <person name="Dunne D.W."/>
            <person name="Berriman M."/>
        </authorList>
    </citation>
    <scope>NUCLEOTIDE SEQUENCE [LARGE SCALE GENOMIC DNA]</scope>
    <source>
        <strain evidence="22">Puerto Rican</strain>
    </source>
</reference>
<dbReference type="InParanoid" id="A0A5K4FAN9"/>
<dbReference type="SUPFAM" id="SSF48726">
    <property type="entry name" value="Immunoglobulin"/>
    <property type="match status" value="3"/>
</dbReference>
<keyword evidence="22" id="KW-1185">Reference proteome</keyword>
<feature type="domain" description="Ig-like" evidence="20">
    <location>
        <begin position="166"/>
        <end position="255"/>
    </location>
</feature>
<dbReference type="SMART" id="SM00060">
    <property type="entry name" value="FN3"/>
    <property type="match status" value="6"/>
</dbReference>
<dbReference type="EC" id="3.1.3.48" evidence="3"/>
<keyword evidence="7" id="KW-0378">Hydrolase</keyword>
<feature type="domain" description="Tyrosine-protein phosphatase" evidence="18">
    <location>
        <begin position="2278"/>
        <end position="2639"/>
    </location>
</feature>
<dbReference type="PANTHER" id="PTHR46957:SF6">
    <property type="entry name" value="PROTEIN-TYROSINE-PHOSPHATASE"/>
    <property type="match status" value="1"/>
</dbReference>
<evidence type="ECO:0000259" key="20">
    <source>
        <dbReference type="PROSITE" id="PS50835"/>
    </source>
</evidence>
<dbReference type="FunFam" id="2.60.40.10:FF:000032">
    <property type="entry name" value="palladin isoform X1"/>
    <property type="match status" value="1"/>
</dbReference>
<protein>
    <recommendedName>
        <fullName evidence="3">protein-tyrosine-phosphatase</fullName>
        <ecNumber evidence="3">3.1.3.48</ecNumber>
    </recommendedName>
</protein>
<evidence type="ECO:0000256" key="16">
    <source>
        <dbReference type="SAM" id="MobiDB-lite"/>
    </source>
</evidence>
<dbReference type="InterPro" id="IPR013783">
    <property type="entry name" value="Ig-like_fold"/>
</dbReference>
<feature type="domain" description="Fibronectin type-III" evidence="21">
    <location>
        <begin position="771"/>
        <end position="900"/>
    </location>
</feature>
<dbReference type="InterPro" id="IPR036116">
    <property type="entry name" value="FN3_sf"/>
</dbReference>
<dbReference type="PROSITE" id="PS50853">
    <property type="entry name" value="FN3"/>
    <property type="match status" value="2"/>
</dbReference>
<feature type="domain" description="Tyrosine specific protein phosphatases" evidence="19">
    <location>
        <begin position="2556"/>
        <end position="2630"/>
    </location>
</feature>
<keyword evidence="6" id="KW-0677">Repeat</keyword>
<evidence type="ECO:0000256" key="5">
    <source>
        <dbReference type="ARBA" id="ARBA00022729"/>
    </source>
</evidence>
<evidence type="ECO:0000256" key="15">
    <source>
        <dbReference type="ARBA" id="ARBA00051722"/>
    </source>
</evidence>
<dbReference type="FunFam" id="2.60.40.10:FF:000010">
    <property type="entry name" value="receptor-type tyrosine-protein phosphatase delta isoform X1"/>
    <property type="match status" value="1"/>
</dbReference>
<evidence type="ECO:0000313" key="23">
    <source>
        <dbReference type="WBParaSite" id="Smp_343680.1"/>
    </source>
</evidence>
<comment type="catalytic activity">
    <reaction evidence="15">
        <text>O-phospho-L-tyrosyl-[protein] + H2O = L-tyrosyl-[protein] + phosphate</text>
        <dbReference type="Rhea" id="RHEA:10684"/>
        <dbReference type="Rhea" id="RHEA-COMP:10136"/>
        <dbReference type="Rhea" id="RHEA-COMP:20101"/>
        <dbReference type="ChEBI" id="CHEBI:15377"/>
        <dbReference type="ChEBI" id="CHEBI:43474"/>
        <dbReference type="ChEBI" id="CHEBI:46858"/>
        <dbReference type="ChEBI" id="CHEBI:61978"/>
        <dbReference type="EC" id="3.1.3.48"/>
    </reaction>
</comment>
<evidence type="ECO:0000256" key="12">
    <source>
        <dbReference type="ARBA" id="ARBA00023170"/>
    </source>
</evidence>
<dbReference type="SUPFAM" id="SSF49265">
    <property type="entry name" value="Fibronectin type III"/>
    <property type="match status" value="5"/>
</dbReference>
<dbReference type="Pfam" id="PF00041">
    <property type="entry name" value="fn3"/>
    <property type="match status" value="2"/>
</dbReference>
<dbReference type="Pfam" id="PF07679">
    <property type="entry name" value="I-set"/>
    <property type="match status" value="1"/>
</dbReference>
<dbReference type="Pfam" id="PF00102">
    <property type="entry name" value="Y_phosphatase"/>
    <property type="match status" value="4"/>
</dbReference>
<dbReference type="Pfam" id="PF13927">
    <property type="entry name" value="Ig_3"/>
    <property type="match status" value="2"/>
</dbReference>
<evidence type="ECO:0000256" key="11">
    <source>
        <dbReference type="ARBA" id="ARBA00023157"/>
    </source>
</evidence>
<dbReference type="GO" id="GO:0016020">
    <property type="term" value="C:membrane"/>
    <property type="evidence" value="ECO:0007669"/>
    <property type="project" value="UniProtKB-SubCell"/>
</dbReference>
<dbReference type="PROSITE" id="PS50056">
    <property type="entry name" value="TYR_PHOSPHATASE_2"/>
    <property type="match status" value="2"/>
</dbReference>
<keyword evidence="10 17" id="KW-0472">Membrane</keyword>
<dbReference type="InterPro" id="IPR007110">
    <property type="entry name" value="Ig-like_dom"/>
</dbReference>
<accession>A0A5K4FAN9</accession>
<dbReference type="GO" id="GO:0004725">
    <property type="term" value="F:protein tyrosine phosphatase activity"/>
    <property type="evidence" value="ECO:0007669"/>
    <property type="project" value="UniProtKB-EC"/>
</dbReference>
<evidence type="ECO:0000256" key="4">
    <source>
        <dbReference type="ARBA" id="ARBA00022692"/>
    </source>
</evidence>
<evidence type="ECO:0000256" key="1">
    <source>
        <dbReference type="ARBA" id="ARBA00004479"/>
    </source>
</evidence>
<dbReference type="InterPro" id="IPR003595">
    <property type="entry name" value="Tyr_Pase_cat"/>
</dbReference>
<name>A0A5K4FAN9_SCHMA</name>
<dbReference type="InterPro" id="IPR016130">
    <property type="entry name" value="Tyr_Pase_AS"/>
</dbReference>
<dbReference type="CDD" id="cd00063">
    <property type="entry name" value="FN3"/>
    <property type="match status" value="3"/>
</dbReference>
<dbReference type="SMART" id="SM00194">
    <property type="entry name" value="PTPc"/>
    <property type="match status" value="2"/>
</dbReference>
<feature type="domain" description="Ig-like" evidence="20">
    <location>
        <begin position="268"/>
        <end position="349"/>
    </location>
</feature>
<keyword evidence="8" id="KW-0904">Protein phosphatase</keyword>
<dbReference type="SUPFAM" id="SSF52799">
    <property type="entry name" value="(Phosphotyrosine protein) phosphatases II"/>
    <property type="match status" value="2"/>
</dbReference>
<feature type="domain" description="Fibronectin type-III" evidence="21">
    <location>
        <begin position="648"/>
        <end position="767"/>
    </location>
</feature>
<evidence type="ECO:0000256" key="13">
    <source>
        <dbReference type="ARBA" id="ARBA00023180"/>
    </source>
</evidence>
<dbReference type="PROSITE" id="PS50055">
    <property type="entry name" value="TYR_PHOSPHATASE_PTP"/>
    <property type="match status" value="2"/>
</dbReference>
<dbReference type="Proteomes" id="UP000008854">
    <property type="component" value="Unassembled WGS sequence"/>
</dbReference>
<comment type="subcellular location">
    <subcellularLocation>
        <location evidence="1">Membrane</location>
        <topology evidence="1">Single-pass type I membrane protein</topology>
    </subcellularLocation>
</comment>
<evidence type="ECO:0000256" key="14">
    <source>
        <dbReference type="ARBA" id="ARBA00023319"/>
    </source>
</evidence>
<comment type="similarity">
    <text evidence="2">Belongs to the protein-tyrosine phosphatase family. Receptor class 2A subfamily.</text>
</comment>
<dbReference type="InterPro" id="IPR003961">
    <property type="entry name" value="FN3_dom"/>
</dbReference>
<dbReference type="Gene3D" id="3.90.190.10">
    <property type="entry name" value="Protein tyrosine phosphatase superfamily"/>
    <property type="match status" value="3"/>
</dbReference>
<keyword evidence="4 17" id="KW-0812">Transmembrane</keyword>
<evidence type="ECO:0000256" key="17">
    <source>
        <dbReference type="SAM" id="Phobius"/>
    </source>
</evidence>
<dbReference type="Gene3D" id="2.60.40.10">
    <property type="entry name" value="Immunoglobulins"/>
    <property type="match status" value="8"/>
</dbReference>
<dbReference type="PRINTS" id="PR00700">
    <property type="entry name" value="PRTYPHPHTASE"/>
</dbReference>
<feature type="compositionally biased region" description="Polar residues" evidence="16">
    <location>
        <begin position="948"/>
        <end position="970"/>
    </location>
</feature>
<dbReference type="WBParaSite" id="Smp_343680.1">
    <property type="protein sequence ID" value="Smp_343680.1"/>
    <property type="gene ID" value="Smp_343680"/>
</dbReference>
<dbReference type="SMART" id="SM00409">
    <property type="entry name" value="IG"/>
    <property type="match status" value="3"/>
</dbReference>
<reference evidence="23" key="2">
    <citation type="submission" date="2019-11" db="UniProtKB">
        <authorList>
            <consortium name="WormBaseParasite"/>
        </authorList>
    </citation>
    <scope>IDENTIFICATION</scope>
    <source>
        <strain evidence="23">Puerto Rican</strain>
    </source>
</reference>
<dbReference type="SMART" id="SM00404">
    <property type="entry name" value="PTPc_motif"/>
    <property type="match status" value="2"/>
</dbReference>
<feature type="domain" description="Ig-like" evidence="20">
    <location>
        <begin position="376"/>
        <end position="449"/>
    </location>
</feature>
<dbReference type="SMART" id="SM00408">
    <property type="entry name" value="IGc2"/>
    <property type="match status" value="3"/>
</dbReference>
<evidence type="ECO:0000256" key="9">
    <source>
        <dbReference type="ARBA" id="ARBA00022989"/>
    </source>
</evidence>
<feature type="domain" description="Tyrosine-protein phosphatase" evidence="18">
    <location>
        <begin position="2775"/>
        <end position="3093"/>
    </location>
</feature>
<keyword evidence="5" id="KW-0732">Signal</keyword>
<evidence type="ECO:0000256" key="3">
    <source>
        <dbReference type="ARBA" id="ARBA00013064"/>
    </source>
</evidence>
<keyword evidence="12" id="KW-0675">Receptor</keyword>
<dbReference type="InterPro" id="IPR000387">
    <property type="entry name" value="Tyr_Pase_dom"/>
</dbReference>
<evidence type="ECO:0000256" key="6">
    <source>
        <dbReference type="ARBA" id="ARBA00022737"/>
    </source>
</evidence>
<evidence type="ECO:0000259" key="21">
    <source>
        <dbReference type="PROSITE" id="PS50853"/>
    </source>
</evidence>
<evidence type="ECO:0000256" key="10">
    <source>
        <dbReference type="ARBA" id="ARBA00023136"/>
    </source>
</evidence>
<organism evidence="22 23">
    <name type="scientific">Schistosoma mansoni</name>
    <name type="common">Blood fluke</name>
    <dbReference type="NCBI Taxonomy" id="6183"/>
    <lineage>
        <taxon>Eukaryota</taxon>
        <taxon>Metazoa</taxon>
        <taxon>Spiralia</taxon>
        <taxon>Lophotrochozoa</taxon>
        <taxon>Platyhelminthes</taxon>
        <taxon>Trematoda</taxon>
        <taxon>Digenea</taxon>
        <taxon>Strigeidida</taxon>
        <taxon>Schistosomatoidea</taxon>
        <taxon>Schistosomatidae</taxon>
        <taxon>Schistosoma</taxon>
    </lineage>
</organism>
<sequence length="3102" mass="352057">MISHMLVIVLYTFTNMLSLFGKPSKLSIYNNGDKSLGNNYLFILSLLLLSWINYGETRRGDLNNPHNHIRSLPESKRLPIELNRSEKLFINEEYMRKHHFLLDSFTPLQNTTYYHDISSIDDGLKKQYKHDDRNYHQSKILGRLRRSYFTNYDHSDQTIYYIQKKPQIIEEPKSVITIVGQSVIFVCLAEGNPAPKVQWKVSGTSVSESRFGKTFRAPRGSILRVNNVLPSYNGAVITCTATNALGQAVNSATLTVYSDESNAPSGYPRFLNSFSVIVARKNSEVELECRATGDPIPEITWFRDSIPIDLANPRYKKLDVGNLRIQNLVEEDEGKYECEAKNDKGTRLSSGDNLLVRENVEASLQMLAPSTKRFRPHFTNVPSSRQIIPPGGQLTLSCTAVGAPVPNVQWYRDKQILPGEQLNKQPPGTAKLVLTNLLKSVNVTCVAESIIGRIYHDIQIIVKNLPDPPGDFQLIELGATHARIALKPSTSLPSSVRNYLILWLPSTQFTNQTLHELPHQFNLLISQPGDQIEPIMLSNTEHSRPNLIMLPKHLKNISLSSMSNYHLHQQRQQQFQQSDINQQNNNNLISEEIANPHSLYNILMISLTQLKPYTEYTIWARTVGEDGDTSLPNQPFLFTTKELAPSSPPLNVYAQALSNAAVTVYWDPPVESNGRIRAYRIYYTNNPTLEFSYWDTSIVNLEALKSQTITSSVTTYKKNEEQTNLPGHLSILSHLTTNATYYLRVSAVNGQGEGPASDISVVIVRPGVLSKPQNFTATTQSPHEILLQWNPPNDVDPNTRPLEYYELDYQSILDIKKPPDHLSWFNRQTINSVDNSKTMESQRKQQQTSSIHIRPDVTSYLLNNLEPDTRYLFNLIAVSKTGHGVKASTVARTNQFIPSAPKNLTVQAISATQLQVKWKRPIISDQMSDTLSSTRIAYYDLTWRQTDSEGSWSRNDISSGNQQPPAWFNQSSSPSSSINSGIFETNTFGSLQIPTHNKWSNDENHTNLTESWYSANITALQPSTYYVIHLRAVSQSGTGDTAVSLPVKTWNEPPSAPQKLRLISQIIPQSSINSPPQILLRITWEPVWYDGYKVGEMSTLYRIRWRLIGGERNFKGAEQSLVKRTLRSTDKYPSESTLYWPIIEKQQKHQQIEPQQHQYHANQFIENGARNPFQSESLVPTKFLHGEVNLTETSWNPASGIFLLGMSYEFRVAVITTLQIGYETIETVSFEGTAPTNTPTSIQVSYTLDQIILSWNPPDWDHRHGIFESYEIKCYRSKPSINVSRVDFDEKMNNQLKSYEDQYFNVTLLNSRVQWPISAPNDLLNIIPWPSGQIRLNYPNDFNYKHGEIDSRLNNNDNTVRYGNNNNNNNIYACVIRAVNVYGFGPWSTEKIILPKKPSIPSSPDNLRAIFLNQHQLRISWSLPIHLIQTISSHLITKLTKNDIHKLIISLENNYLYFAIYISPIIKINWKRYTTKGPTTELILNDYDEKTNYLVRISSVSINEHESKWSEPISTERIESMNSNLAIKVYNSKCRLFYRSQTDLWQLQVKWEVPKQLQTGSYFDQLSHYRINYTMIKSTMKYTTHIIPIVNRELSLNKLDSYKNKFILQNWLYTSESDSIYGISIRPVFKGNKLQTDMDTYVKRPYGILENNLCYIPKKNMFHVPVPVILLNPFIDKTNYFLIGIKPIKWIQASSSPSSSSSSSSSWIRQDLPITYELIAYKLPIHNNNIQTIEQLKLGQWNSSELLSLLIHHSISDSLIQIELSQSLNDTSLRYEKRSEKLLIGKALSINQDYALCMKVCLQPNKHFYSFNIMDNSVKHEPVCYESKWIQPVSTNRPSPLIDSLNDTINSQLNDYYDPDELLWSSNSFGSHSPPPSDDATAQGPGRVTNIELSNIHKNHQLNNDILIINKNQQLSQNIPKSLDKQLSITSNVTNQSKIIILSISITIIILVLLLGLICFLLIIYKRKRLTEINKYKFSNNNNTTNNFNSSKNNKSSIPLKWNNYSNINYFILRCLTLNKYKTKQKLYNLNDIIHHSPPPGSNSISINLQSTFTSYPIDLVTTTITTTTPPSPPPPPSETTTTRLYELTGYTNPIINNITNNNLLYSQSNDEIRNFTNTIHNEMNPNYLSDSPNTTLYINDHYKRSKLNRVGSISLSYHHTYQLNSPTLSSSNVIYGSNCMKSDQMDLNINNTNSTTTTNNNGIGLLGSLKSVSTMGSKNVQPLNGIDDDNLLSPISNGRCRNLLNSILNRPQICGPIQVANLIEHVQSLKADNGRLMAAEFESIDPGGPFTWEHSNRPANRSKNRYANVIAYDHSRVVLQLTGNNDPDSDYINANYLDGYCKQNAYIATQGPLPHTITDFWRMVWEQHSGMIVSMTRLEEKARVKCEQYWPSNTNGINGSSSSNNMKSDNNCVITSCRPSPSISSRINSTSSNKKLNDFKMKLYDKSILPPPINFRTSLDLKESNGEQQFNEFHCDNNNNNVISDDLIFTNGLSHLSQSTINFGDISVSLLDTMELAYYTVRSFVLQKAGTIETREVRQLQFTAWPDHGVPNHPAPLLMFLRRVRAECPADSGPVIVHCSAGVGRTGAFILLDILLEQMRHEKAVDVFNTVSRLRAQRNFMVQTEDQYAFIYEALVEAASSGNTEIPVHQLTTHWFRLTDLNRLKCQDLMNSDPLSIGLMKTSVNHTSSSNISTGLELEFYQLLIQSNLTKLISSIPSSIGLLSPIDPFSLKTDEKIYGNMNFNSNNTSTIGCTNIPQIPRSIVGMSTNKSIAAMLPVNLSKNRSLSIIPHDANRVALRAVRGVEGSDYINASYIDGYRSRAAYIATQTPMMNTLEDFWRMIWESGSCLIVKLDGTITLNDLKFMDSPTYWPNLQSARHGFLVVDPIATYTMPAYIMRELRLTDTRDGSTRTVRQFDASSTADALIHLERQIYYSTSNKSNFKEFIESSQPITGSTITTASSTITSFPPNPSSILETSFTEDDFLRFNQIPTHVISTFRQCYQPICESMLELISQVHKTKEHFGIDGPITVHCNLGSGITGVFLAISLVLERMRFEGVIDMFQTVKLLRWQRPGLVQTVSQYAFCYVTALEYLESFERYTT</sequence>